<keyword evidence="8 12" id="KW-0798">TonB box</keyword>
<dbReference type="PROSITE" id="PS52016">
    <property type="entry name" value="TONB_DEPENDENT_REC_3"/>
    <property type="match status" value="1"/>
</dbReference>
<dbReference type="Proteomes" id="UP000284243">
    <property type="component" value="Unassembled WGS sequence"/>
</dbReference>
<dbReference type="InterPro" id="IPR000531">
    <property type="entry name" value="Beta-barrel_TonB"/>
</dbReference>
<dbReference type="Pfam" id="PF00593">
    <property type="entry name" value="TonB_dep_Rec_b-barrel"/>
    <property type="match status" value="1"/>
</dbReference>
<feature type="domain" description="TonB-dependent receptor plug" evidence="15">
    <location>
        <begin position="52"/>
        <end position="153"/>
    </location>
</feature>
<evidence type="ECO:0000256" key="11">
    <source>
        <dbReference type="PROSITE-ProRule" id="PRU01360"/>
    </source>
</evidence>
<feature type="signal peptide" evidence="13">
    <location>
        <begin position="1"/>
        <end position="18"/>
    </location>
</feature>
<name>A0A412TYT5_9BACT</name>
<feature type="domain" description="TonB-dependent receptor-like beta-barrel" evidence="14">
    <location>
        <begin position="185"/>
        <end position="668"/>
    </location>
</feature>
<dbReference type="GO" id="GO:0009279">
    <property type="term" value="C:cell outer membrane"/>
    <property type="evidence" value="ECO:0007669"/>
    <property type="project" value="UniProtKB-SubCell"/>
</dbReference>
<evidence type="ECO:0000256" key="2">
    <source>
        <dbReference type="ARBA" id="ARBA00022448"/>
    </source>
</evidence>
<evidence type="ECO:0000313" key="16">
    <source>
        <dbReference type="EMBL" id="RGU58962.1"/>
    </source>
</evidence>
<keyword evidence="2 11" id="KW-0813">Transport</keyword>
<dbReference type="GO" id="GO:0006826">
    <property type="term" value="P:iron ion transport"/>
    <property type="evidence" value="ECO:0007669"/>
    <property type="project" value="UniProtKB-KW"/>
</dbReference>
<evidence type="ECO:0000256" key="9">
    <source>
        <dbReference type="ARBA" id="ARBA00023136"/>
    </source>
</evidence>
<keyword evidence="9 11" id="KW-0472">Membrane</keyword>
<dbReference type="InterPro" id="IPR039426">
    <property type="entry name" value="TonB-dep_rcpt-like"/>
</dbReference>
<dbReference type="InterPro" id="IPR012910">
    <property type="entry name" value="Plug_dom"/>
</dbReference>
<keyword evidence="6" id="KW-0408">Iron</keyword>
<dbReference type="SUPFAM" id="SSF56935">
    <property type="entry name" value="Porins"/>
    <property type="match status" value="1"/>
</dbReference>
<proteinExistence type="inferred from homology"/>
<keyword evidence="13" id="KW-0732">Signal</keyword>
<comment type="subcellular location">
    <subcellularLocation>
        <location evidence="1 11">Cell outer membrane</location>
        <topology evidence="1 11">Multi-pass membrane protein</topology>
    </subcellularLocation>
</comment>
<organism evidence="16 17">
    <name type="scientific">Odoribacter splanchnicus</name>
    <dbReference type="NCBI Taxonomy" id="28118"/>
    <lineage>
        <taxon>Bacteria</taxon>
        <taxon>Pseudomonadati</taxon>
        <taxon>Bacteroidota</taxon>
        <taxon>Bacteroidia</taxon>
        <taxon>Bacteroidales</taxon>
        <taxon>Odoribacteraceae</taxon>
        <taxon>Odoribacter</taxon>
    </lineage>
</organism>
<evidence type="ECO:0000259" key="14">
    <source>
        <dbReference type="Pfam" id="PF00593"/>
    </source>
</evidence>
<evidence type="ECO:0000256" key="3">
    <source>
        <dbReference type="ARBA" id="ARBA00022452"/>
    </source>
</evidence>
<dbReference type="EMBL" id="QRYC01000001">
    <property type="protein sequence ID" value="RGU58962.1"/>
    <property type="molecule type" value="Genomic_DNA"/>
</dbReference>
<sequence>MRFIFCIIGVLLYSGLSAQQMSVLSTDSTYNIVRELQEVVVTAEKRELNPGDIPTALTVITPRSIPGENNPDLRNISGIVPNFYMQEGGLKLSTPLYIRGIGTVSGTPPVGLYVDGVPVFDKNAFVFDLYDIRQIEVLRGPQTTLYGRNSINGLININTNPPSNVFAAQVKIGYSSYRSQNYNLVLNLPWKRLYNKLSFSYNKSEGYFKNHYEQDRKSNPSDSYNIRYQGNVFTGNNWEIGFGINFNHSFDGGYAYAAIDSLKVHRYTVNYNIPSSYKRDLLSSYLNLKKKWQRLAFNTVTSYSRTQDRQMLDADFTYLDVFDNGKKSRQNLLTQEFNIQSNENRHVDWTAGAFGFYKDLTNRYLATFGKDKAYLLPMALDNAKYHNNTVTWGIAGYGQVTLKEIWPGMSLTAGLRYDYEKSELNYRDSLLFSGQQQYTSYHDSKEDKGFKAWLPKFSLLQRWNDNLSLYLSVSKGYKAGGYNIIVNEMSSQVVDLRYDEEKLWNYEIGMKYFSSDYKFNLNAALFYIDWEDQQIFVMGMMGPGIKNAGDAHSLGGEMDLRWEFLPNLTYILSAGYSHAEYYHNLDKSHEGNRIVMAPEFTGNTGFIYQKAVKTSCFRSFVASTTVTGFGTQYFDEANLLKQKPYFLWNLDLSISGKYADFRIWGKNILDKAFFTYMLNNPVGQKLPIYNDMGQSGAPARFGASVTFKI</sequence>
<dbReference type="Pfam" id="PF07715">
    <property type="entry name" value="Plug"/>
    <property type="match status" value="1"/>
</dbReference>
<evidence type="ECO:0000256" key="8">
    <source>
        <dbReference type="ARBA" id="ARBA00023077"/>
    </source>
</evidence>
<feature type="chain" id="PRO_5019487793" evidence="13">
    <location>
        <begin position="19"/>
        <end position="709"/>
    </location>
</feature>
<reference evidence="16 17" key="1">
    <citation type="submission" date="2018-08" db="EMBL/GenBank/DDBJ databases">
        <title>A genome reference for cultivated species of the human gut microbiota.</title>
        <authorList>
            <person name="Zou Y."/>
            <person name="Xue W."/>
            <person name="Luo G."/>
        </authorList>
    </citation>
    <scope>NUCLEOTIDE SEQUENCE [LARGE SCALE GENOMIC DNA]</scope>
    <source>
        <strain evidence="16 17">AF16-14</strain>
    </source>
</reference>
<protein>
    <submittedName>
        <fullName evidence="16">TonB-dependent receptor</fullName>
    </submittedName>
</protein>
<evidence type="ECO:0000256" key="5">
    <source>
        <dbReference type="ARBA" id="ARBA00022692"/>
    </source>
</evidence>
<dbReference type="Gene3D" id="2.40.170.20">
    <property type="entry name" value="TonB-dependent receptor, beta-barrel domain"/>
    <property type="match status" value="1"/>
</dbReference>
<keyword evidence="3 11" id="KW-1134">Transmembrane beta strand</keyword>
<accession>A0A412TYT5</accession>
<evidence type="ECO:0000259" key="15">
    <source>
        <dbReference type="Pfam" id="PF07715"/>
    </source>
</evidence>
<keyword evidence="5 11" id="KW-0812">Transmembrane</keyword>
<evidence type="ECO:0000256" key="6">
    <source>
        <dbReference type="ARBA" id="ARBA00023004"/>
    </source>
</evidence>
<evidence type="ECO:0000256" key="12">
    <source>
        <dbReference type="RuleBase" id="RU003357"/>
    </source>
</evidence>
<keyword evidence="4" id="KW-0410">Iron transport</keyword>
<gene>
    <name evidence="16" type="ORF">DWW57_00760</name>
</gene>
<comment type="caution">
    <text evidence="16">The sequence shown here is derived from an EMBL/GenBank/DDBJ whole genome shotgun (WGS) entry which is preliminary data.</text>
</comment>
<dbReference type="InterPro" id="IPR036942">
    <property type="entry name" value="Beta-barrel_TonB_sf"/>
</dbReference>
<evidence type="ECO:0000256" key="13">
    <source>
        <dbReference type="SAM" id="SignalP"/>
    </source>
</evidence>
<evidence type="ECO:0000256" key="7">
    <source>
        <dbReference type="ARBA" id="ARBA00023065"/>
    </source>
</evidence>
<comment type="similarity">
    <text evidence="11 12">Belongs to the TonB-dependent receptor family.</text>
</comment>
<dbReference type="AlphaFoldDB" id="A0A412TYT5"/>
<keyword evidence="16" id="KW-0675">Receptor</keyword>
<dbReference type="PANTHER" id="PTHR32552:SF81">
    <property type="entry name" value="TONB-DEPENDENT OUTER MEMBRANE RECEPTOR"/>
    <property type="match status" value="1"/>
</dbReference>
<evidence type="ECO:0000256" key="10">
    <source>
        <dbReference type="ARBA" id="ARBA00023237"/>
    </source>
</evidence>
<evidence type="ECO:0000313" key="17">
    <source>
        <dbReference type="Proteomes" id="UP000284243"/>
    </source>
</evidence>
<evidence type="ECO:0000256" key="1">
    <source>
        <dbReference type="ARBA" id="ARBA00004571"/>
    </source>
</evidence>
<keyword evidence="7" id="KW-0406">Ion transport</keyword>
<dbReference type="PANTHER" id="PTHR32552">
    <property type="entry name" value="FERRICHROME IRON RECEPTOR-RELATED"/>
    <property type="match status" value="1"/>
</dbReference>
<evidence type="ECO:0000256" key="4">
    <source>
        <dbReference type="ARBA" id="ARBA00022496"/>
    </source>
</evidence>
<dbReference type="RefSeq" id="WP_046405989.1">
    <property type="nucleotide sequence ID" value="NZ_JADMUD010000003.1"/>
</dbReference>
<keyword evidence="10 11" id="KW-0998">Cell outer membrane</keyword>